<organism evidence="3 4">
    <name type="scientific">Sphingomonas jejuensis</name>
    <dbReference type="NCBI Taxonomy" id="904715"/>
    <lineage>
        <taxon>Bacteria</taxon>
        <taxon>Pseudomonadati</taxon>
        <taxon>Pseudomonadota</taxon>
        <taxon>Alphaproteobacteria</taxon>
        <taxon>Sphingomonadales</taxon>
        <taxon>Sphingomonadaceae</taxon>
        <taxon>Sphingomonas</taxon>
    </lineage>
</organism>
<dbReference type="EMBL" id="JAATJE010000001">
    <property type="protein sequence ID" value="NJC32619.1"/>
    <property type="molecule type" value="Genomic_DNA"/>
</dbReference>
<reference evidence="3 4" key="1">
    <citation type="submission" date="2020-03" db="EMBL/GenBank/DDBJ databases">
        <title>Genomic Encyclopedia of Type Strains, Phase IV (KMG-IV): sequencing the most valuable type-strain genomes for metagenomic binning, comparative biology and taxonomic classification.</title>
        <authorList>
            <person name="Goeker M."/>
        </authorList>
    </citation>
    <scope>NUCLEOTIDE SEQUENCE [LARGE SCALE GENOMIC DNA]</scope>
    <source>
        <strain evidence="3 4">DSM 27651</strain>
    </source>
</reference>
<dbReference type="RefSeq" id="WP_167951924.1">
    <property type="nucleotide sequence ID" value="NZ_JAATJE010000001.1"/>
</dbReference>
<feature type="compositionally biased region" description="Basic and acidic residues" evidence="1">
    <location>
        <begin position="23"/>
        <end position="36"/>
    </location>
</feature>
<proteinExistence type="predicted"/>
<evidence type="ECO:0000313" key="4">
    <source>
        <dbReference type="Proteomes" id="UP000734218"/>
    </source>
</evidence>
<gene>
    <name evidence="3" type="ORF">GGR88_000093</name>
</gene>
<accession>A0ABX0XIE7</accession>
<comment type="caution">
    <text evidence="3">The sequence shown here is derived from an EMBL/GenBank/DDBJ whole genome shotgun (WGS) entry which is preliminary data.</text>
</comment>
<keyword evidence="4" id="KW-1185">Reference proteome</keyword>
<name>A0ABX0XIE7_9SPHN</name>
<dbReference type="Pfam" id="PF09912">
    <property type="entry name" value="DUF2141"/>
    <property type="match status" value="1"/>
</dbReference>
<evidence type="ECO:0000313" key="3">
    <source>
        <dbReference type="EMBL" id="NJC32619.1"/>
    </source>
</evidence>
<keyword evidence="2" id="KW-0732">Signal</keyword>
<dbReference type="InterPro" id="IPR018673">
    <property type="entry name" value="DUF2141"/>
</dbReference>
<evidence type="ECO:0000256" key="2">
    <source>
        <dbReference type="SAM" id="SignalP"/>
    </source>
</evidence>
<sequence length="174" mass="18767">MRAILPLLLVAVPLSATAAPVPPREERGRADADCRPGETGPGYRISVRGLKDRTGLMRLELYPASQEDFLAPDRVLIAADKPFRRVVTAMPTSGPVTLCIRAPGPGTWALAVHHDRDRDGRFGFLRDGVGFPNNPRIGRAKPDVRAVALPVGRGLAETVVIMNYRRGLGFGPIG</sequence>
<feature type="chain" id="PRO_5047425695" evidence="2">
    <location>
        <begin position="19"/>
        <end position="174"/>
    </location>
</feature>
<evidence type="ECO:0000256" key="1">
    <source>
        <dbReference type="SAM" id="MobiDB-lite"/>
    </source>
</evidence>
<protein>
    <submittedName>
        <fullName evidence="3">Uncharacterized protein (DUF2141 family)</fullName>
    </submittedName>
</protein>
<feature type="region of interest" description="Disordered" evidence="1">
    <location>
        <begin position="19"/>
        <end position="41"/>
    </location>
</feature>
<feature type="signal peptide" evidence="2">
    <location>
        <begin position="1"/>
        <end position="18"/>
    </location>
</feature>
<dbReference type="Proteomes" id="UP000734218">
    <property type="component" value="Unassembled WGS sequence"/>
</dbReference>